<name>A0A917W058_9ACTN</name>
<dbReference type="GO" id="GO:0030246">
    <property type="term" value="F:carbohydrate binding"/>
    <property type="evidence" value="ECO:0007669"/>
    <property type="project" value="InterPro"/>
</dbReference>
<dbReference type="SUPFAM" id="SSF74650">
    <property type="entry name" value="Galactose mutarotase-like"/>
    <property type="match status" value="1"/>
</dbReference>
<gene>
    <name evidence="1" type="primary">galM</name>
    <name evidence="1" type="ORF">GCM10011575_06130</name>
</gene>
<comment type="caution">
    <text evidence="1">The sequence shown here is derived from an EMBL/GenBank/DDBJ whole genome shotgun (WGS) entry which is preliminary data.</text>
</comment>
<dbReference type="PANTHER" id="PTHR10091">
    <property type="entry name" value="ALDOSE-1-EPIMERASE"/>
    <property type="match status" value="1"/>
</dbReference>
<dbReference type="Pfam" id="PF01263">
    <property type="entry name" value="Aldose_epim"/>
    <property type="match status" value="1"/>
</dbReference>
<sequence>MTASATSSPTGQQYEISSGPYRAVVTEVGATLRHLSVDGRDILAGFGPGDRISGGHGQQLLPWPNRIRDGRYVFEGTEYDLPLSEPERHNAIHGLVRWSGWELVSHTDDTVVQQITVFPQKGWDTTLLATITHRLSADGLSVTVQAKNTGDRTVPFGYAAHPYFTVGEQSVDEIELTVPAVSYLDVDDRLLPVAVRPVDGLPEDLRDGSPLGARNLDTAFTDLATDDQGVWRIELALGDRRTTIWADGSHQWTQIYTGDDRRDLGIAIEPMTCGPDAFNTEVTATGLVVLHPGDVYEGSWGVSGR</sequence>
<dbReference type="RefSeq" id="WP_188893665.1">
    <property type="nucleotide sequence ID" value="NZ_BMMZ01000001.1"/>
</dbReference>
<keyword evidence="2" id="KW-1185">Reference proteome</keyword>
<dbReference type="GO" id="GO:0033499">
    <property type="term" value="P:galactose catabolic process via UDP-galactose, Leloir pathway"/>
    <property type="evidence" value="ECO:0007669"/>
    <property type="project" value="TreeGrafter"/>
</dbReference>
<dbReference type="GO" id="GO:0004034">
    <property type="term" value="F:aldose 1-epimerase activity"/>
    <property type="evidence" value="ECO:0007669"/>
    <property type="project" value="TreeGrafter"/>
</dbReference>
<dbReference type="Proteomes" id="UP000613840">
    <property type="component" value="Unassembled WGS sequence"/>
</dbReference>
<accession>A0A917W058</accession>
<dbReference type="EMBL" id="BMMZ01000001">
    <property type="protein sequence ID" value="GGL50647.1"/>
    <property type="molecule type" value="Genomic_DNA"/>
</dbReference>
<dbReference type="PANTHER" id="PTHR10091:SF0">
    <property type="entry name" value="GALACTOSE MUTAROTASE"/>
    <property type="match status" value="1"/>
</dbReference>
<proteinExistence type="predicted"/>
<protein>
    <submittedName>
        <fullName evidence="1">Aldose 1-epimerase</fullName>
    </submittedName>
</protein>
<dbReference type="InterPro" id="IPR014718">
    <property type="entry name" value="GH-type_carb-bd"/>
</dbReference>
<evidence type="ECO:0000313" key="1">
    <source>
        <dbReference type="EMBL" id="GGL50647.1"/>
    </source>
</evidence>
<dbReference type="CDD" id="cd09022">
    <property type="entry name" value="Aldose_epim_Ec_YihR"/>
    <property type="match status" value="1"/>
</dbReference>
<dbReference type="Gene3D" id="2.70.98.10">
    <property type="match status" value="1"/>
</dbReference>
<organism evidence="1 2">
    <name type="scientific">Microlunatus endophyticus</name>
    <dbReference type="NCBI Taxonomy" id="1716077"/>
    <lineage>
        <taxon>Bacteria</taxon>
        <taxon>Bacillati</taxon>
        <taxon>Actinomycetota</taxon>
        <taxon>Actinomycetes</taxon>
        <taxon>Propionibacteriales</taxon>
        <taxon>Propionibacteriaceae</taxon>
        <taxon>Microlunatus</taxon>
    </lineage>
</organism>
<dbReference type="InterPro" id="IPR011013">
    <property type="entry name" value="Gal_mutarotase_sf_dom"/>
</dbReference>
<reference evidence="1" key="1">
    <citation type="journal article" date="2014" name="Int. J. Syst. Evol. Microbiol.">
        <title>Complete genome sequence of Corynebacterium casei LMG S-19264T (=DSM 44701T), isolated from a smear-ripened cheese.</title>
        <authorList>
            <consortium name="US DOE Joint Genome Institute (JGI-PGF)"/>
            <person name="Walter F."/>
            <person name="Albersmeier A."/>
            <person name="Kalinowski J."/>
            <person name="Ruckert C."/>
        </authorList>
    </citation>
    <scope>NUCLEOTIDE SEQUENCE</scope>
    <source>
        <strain evidence="1">CGMCC 4.7306</strain>
    </source>
</reference>
<dbReference type="AlphaFoldDB" id="A0A917W058"/>
<dbReference type="InterPro" id="IPR008183">
    <property type="entry name" value="Aldose_1/G6P_1-epimerase"/>
</dbReference>
<evidence type="ECO:0000313" key="2">
    <source>
        <dbReference type="Proteomes" id="UP000613840"/>
    </source>
</evidence>
<reference evidence="1" key="2">
    <citation type="submission" date="2020-09" db="EMBL/GenBank/DDBJ databases">
        <authorList>
            <person name="Sun Q."/>
            <person name="Zhou Y."/>
        </authorList>
    </citation>
    <scope>NUCLEOTIDE SEQUENCE</scope>
    <source>
        <strain evidence="1">CGMCC 4.7306</strain>
    </source>
</reference>
<dbReference type="GO" id="GO:0006006">
    <property type="term" value="P:glucose metabolic process"/>
    <property type="evidence" value="ECO:0007669"/>
    <property type="project" value="TreeGrafter"/>
</dbReference>
<dbReference type="InterPro" id="IPR037480">
    <property type="entry name" value="YihR-like"/>
</dbReference>